<accession>A0A402DN37</accession>
<dbReference type="SUPFAM" id="SSF52540">
    <property type="entry name" value="P-loop containing nucleoside triphosphate hydrolases"/>
    <property type="match status" value="1"/>
</dbReference>
<dbReference type="PANTHER" id="PTHR46082">
    <property type="entry name" value="ATP/GTP-BINDING PROTEIN-RELATED"/>
    <property type="match status" value="1"/>
</dbReference>
<evidence type="ECO:0008006" key="4">
    <source>
        <dbReference type="Google" id="ProtNLM"/>
    </source>
</evidence>
<organism evidence="2 3">
    <name type="scientific">Cellulomonas biazotea</name>
    <dbReference type="NCBI Taxonomy" id="1709"/>
    <lineage>
        <taxon>Bacteria</taxon>
        <taxon>Bacillati</taxon>
        <taxon>Actinomycetota</taxon>
        <taxon>Actinomycetes</taxon>
        <taxon>Micrococcales</taxon>
        <taxon>Cellulomonadaceae</taxon>
        <taxon>Cellulomonas</taxon>
    </lineage>
</organism>
<sequence length="1177" mass="125811">MTTPARVVQVDADAGRAAGTGYLVGPRLVLTTRQLLGKDAPAARVRPPQGPLTPEWVARQAARAPVRLRPAGRPPEQPASAAAVVWWHPQADVALLLVTDPDWPLLDPEDLRTTWSEVDGTTDCAAGGFPRRPSGTPGEPGVRLADEVHAVVRPGRARAQTMTVEPAVPPTSGSGGTWGGFTGAALLAEDLLVGVLASGPAQRTDADGPPPLQAVPAHRFAANRDLIDWVTADAGPGTWTRSPAGPTELRRRREQDERGDIDWPVVVGHLPAADPDHHPRPSLAVLLDDPASGRLHAGTTTLLRGDPGSGTSALAAAHARAVLDAGSVDVLVWADARTRAGVLSAFAAAGNIVCPSARTGADEQAAKHFLAWLRSTHRSWLVVLDDVAEPVGMRDLWPHGASGQVVTTSRHAEAVPAAGAEIVEVDVLTDEDAAALLVTALPGVPQDVADDLARDLGGLPLALAQAVAGMRGRGTSAEDYREQLRVRRGELGLASSGATDGASTVLATTTLAVDRADEHEPHGLAQLVLILVSVLAPTFPVALLRTTSASRAVATLTRPRTWRRWITPAHALTGDQMAQALDHLCDVGLASVDDDGVAHVHELVQQVVREQLDRTTFDTAVCAAADALLEAWPYDDGLPSGAAAAHLFRDGVATVAALDVHHVLWRPDGHAALWTAGASLVRAGLHEEAVARWEGLVEEAAHRLGDDHVDTVTSRNNLALAHRESGRLDRAVGVLEATLEDAERTLGPAHHATLTCRNNLAMAYRDGGQHEHALAMLLRNVTDAQRTLGAGHPDTLLSRTNLALAHRDAGRVDLALPLLQRSLADAERSLGVHHPDTVATRTALALAHRAARRFDRALPLLEHALADRERVLGPDHPDTLTSRLELGQAYRDARRVTEALPVLEQAVADAERALGPDHPTTRACRRDLALAYKDVRRFDEALPLLERLLSDAERAGGPQHLDALESRSVLARAYHDAGRVDRAVPLLERTLADREQVLGSDDPDTLASRHDLATALRDAGRPRDALRLMQRTFGDRQRVLGEESQETLASRHGLALTLRDTGRLDTAVVLLEGTLTDRDLVLGPGHPDTMTSRHDLAMTYRLAGRADEALPMLERTLAERQRMLGPWHVDTATSRRALAVAYREVDRVDEALALEEVDAPADDEEVDDGTPIVAPFV</sequence>
<protein>
    <recommendedName>
        <fullName evidence="4">NB-ARC domain-containing protein</fullName>
    </recommendedName>
</protein>
<keyword evidence="3" id="KW-1185">Reference proteome</keyword>
<evidence type="ECO:0000313" key="3">
    <source>
        <dbReference type="Proteomes" id="UP000289954"/>
    </source>
</evidence>
<reference evidence="2 3" key="1">
    <citation type="submission" date="2019-01" db="EMBL/GenBank/DDBJ databases">
        <title>Draft genome sequence of Cellulomonas takizawaensis strain TKZ-21.</title>
        <authorList>
            <person name="Yamamura H."/>
            <person name="Hayashi T."/>
            <person name="Hamada M."/>
            <person name="Serisawa Y."/>
            <person name="Matsuyama K."/>
            <person name="Nakagawa Y."/>
            <person name="Otoguro M."/>
            <person name="Yanagida F."/>
            <person name="Hayakawa M."/>
        </authorList>
    </citation>
    <scope>NUCLEOTIDE SEQUENCE [LARGE SCALE GENOMIC DNA]</scope>
    <source>
        <strain evidence="2 3">NBRC12680</strain>
    </source>
</reference>
<dbReference type="OrthoDB" id="3885120at2"/>
<dbReference type="Pfam" id="PF13424">
    <property type="entry name" value="TPR_12"/>
    <property type="match status" value="5"/>
</dbReference>
<evidence type="ECO:0000313" key="2">
    <source>
        <dbReference type="EMBL" id="GCE75539.1"/>
    </source>
</evidence>
<feature type="region of interest" description="Disordered" evidence="1">
    <location>
        <begin position="234"/>
        <end position="256"/>
    </location>
</feature>
<name>A0A402DN37_9CELL</name>
<dbReference type="RefSeq" id="WP_130780143.1">
    <property type="nucleotide sequence ID" value="NZ_BIMR01000030.1"/>
</dbReference>
<gene>
    <name evidence="2" type="ORF">CBZ_05950</name>
</gene>
<dbReference type="InterPro" id="IPR009003">
    <property type="entry name" value="Peptidase_S1_PA"/>
</dbReference>
<dbReference type="Gene3D" id="3.40.50.300">
    <property type="entry name" value="P-loop containing nucleotide triphosphate hydrolases"/>
    <property type="match status" value="1"/>
</dbReference>
<dbReference type="Gene3D" id="1.25.40.10">
    <property type="entry name" value="Tetratricopeptide repeat domain"/>
    <property type="match status" value="3"/>
</dbReference>
<comment type="caution">
    <text evidence="2">The sequence shown here is derived from an EMBL/GenBank/DDBJ whole genome shotgun (WGS) entry which is preliminary data.</text>
</comment>
<dbReference type="AlphaFoldDB" id="A0A402DN37"/>
<feature type="region of interest" description="Disordered" evidence="1">
    <location>
        <begin position="122"/>
        <end position="141"/>
    </location>
</feature>
<dbReference type="InterPro" id="IPR027417">
    <property type="entry name" value="P-loop_NTPase"/>
</dbReference>
<dbReference type="SUPFAM" id="SSF48452">
    <property type="entry name" value="TPR-like"/>
    <property type="match status" value="5"/>
</dbReference>
<dbReference type="Pfam" id="PF13374">
    <property type="entry name" value="TPR_10"/>
    <property type="match status" value="1"/>
</dbReference>
<dbReference type="PANTHER" id="PTHR46082:SF6">
    <property type="entry name" value="AAA+ ATPASE DOMAIN-CONTAINING PROTEIN-RELATED"/>
    <property type="match status" value="1"/>
</dbReference>
<proteinExistence type="predicted"/>
<dbReference type="Proteomes" id="UP000289954">
    <property type="component" value="Unassembled WGS sequence"/>
</dbReference>
<dbReference type="EMBL" id="BIMR01000030">
    <property type="protein sequence ID" value="GCE75539.1"/>
    <property type="molecule type" value="Genomic_DNA"/>
</dbReference>
<dbReference type="InterPro" id="IPR053137">
    <property type="entry name" value="NLR-like"/>
</dbReference>
<evidence type="ECO:0000256" key="1">
    <source>
        <dbReference type="SAM" id="MobiDB-lite"/>
    </source>
</evidence>
<dbReference type="SUPFAM" id="SSF50494">
    <property type="entry name" value="Trypsin-like serine proteases"/>
    <property type="match status" value="1"/>
</dbReference>
<dbReference type="InterPro" id="IPR011990">
    <property type="entry name" value="TPR-like_helical_dom_sf"/>
</dbReference>